<dbReference type="SMART" id="SM00397">
    <property type="entry name" value="t_SNARE"/>
    <property type="match status" value="1"/>
</dbReference>
<dbReference type="InterPro" id="IPR045242">
    <property type="entry name" value="Syntaxin"/>
</dbReference>
<evidence type="ECO:0000256" key="3">
    <source>
        <dbReference type="ARBA" id="ARBA00022448"/>
    </source>
</evidence>
<dbReference type="PANTHER" id="PTHR19957:SF3">
    <property type="entry name" value="SYNTAXIN-5"/>
    <property type="match status" value="1"/>
</dbReference>
<feature type="compositionally biased region" description="Low complexity" evidence="8">
    <location>
        <begin position="52"/>
        <end position="65"/>
    </location>
</feature>
<evidence type="ECO:0000256" key="6">
    <source>
        <dbReference type="ARBA" id="ARBA00023054"/>
    </source>
</evidence>
<comment type="caution">
    <text evidence="11">The sequence shown here is derived from an EMBL/GenBank/DDBJ whole genome shotgun (WGS) entry which is preliminary data.</text>
</comment>
<organism evidence="11 12">
    <name type="scientific">Sporothrix bragantina</name>
    <dbReference type="NCBI Taxonomy" id="671064"/>
    <lineage>
        <taxon>Eukaryota</taxon>
        <taxon>Fungi</taxon>
        <taxon>Dikarya</taxon>
        <taxon>Ascomycota</taxon>
        <taxon>Pezizomycotina</taxon>
        <taxon>Sordariomycetes</taxon>
        <taxon>Sordariomycetidae</taxon>
        <taxon>Ophiostomatales</taxon>
        <taxon>Ophiostomataceae</taxon>
        <taxon>Sporothrix</taxon>
    </lineage>
</organism>
<dbReference type="PROSITE" id="PS50192">
    <property type="entry name" value="T_SNARE"/>
    <property type="match status" value="1"/>
</dbReference>
<accession>A0ABP0BH38</accession>
<feature type="compositionally biased region" description="Low complexity" evidence="8">
    <location>
        <begin position="229"/>
        <end position="241"/>
    </location>
</feature>
<comment type="similarity">
    <text evidence="2">Belongs to the syntaxin family.</text>
</comment>
<keyword evidence="12" id="KW-1185">Reference proteome</keyword>
<reference evidence="11 12" key="1">
    <citation type="submission" date="2024-01" db="EMBL/GenBank/DDBJ databases">
        <authorList>
            <person name="Allen C."/>
            <person name="Tagirdzhanova G."/>
        </authorList>
    </citation>
    <scope>NUCLEOTIDE SEQUENCE [LARGE SCALE GENOMIC DNA]</scope>
</reference>
<name>A0ABP0BH38_9PEZI</name>
<keyword evidence="4 9" id="KW-0812">Transmembrane</keyword>
<dbReference type="InterPro" id="IPR021538">
    <property type="entry name" value="Syntaxin-5_N"/>
</dbReference>
<evidence type="ECO:0000256" key="4">
    <source>
        <dbReference type="ARBA" id="ARBA00022692"/>
    </source>
</evidence>
<evidence type="ECO:0000256" key="7">
    <source>
        <dbReference type="ARBA" id="ARBA00023136"/>
    </source>
</evidence>
<evidence type="ECO:0000256" key="8">
    <source>
        <dbReference type="SAM" id="MobiDB-lite"/>
    </source>
</evidence>
<keyword evidence="3" id="KW-0813">Transport</keyword>
<evidence type="ECO:0000259" key="10">
    <source>
        <dbReference type="PROSITE" id="PS50192"/>
    </source>
</evidence>
<feature type="transmembrane region" description="Helical" evidence="9">
    <location>
        <begin position="359"/>
        <end position="378"/>
    </location>
</feature>
<feature type="region of interest" description="Disordered" evidence="8">
    <location>
        <begin position="45"/>
        <end position="84"/>
    </location>
</feature>
<feature type="domain" description="T-SNARE coiled-coil homology" evidence="10">
    <location>
        <begin position="288"/>
        <end position="350"/>
    </location>
</feature>
<keyword evidence="5 9" id="KW-1133">Transmembrane helix</keyword>
<comment type="subcellular location">
    <subcellularLocation>
        <location evidence="1">Membrane</location>
        <topology evidence="1">Single-pass type IV membrane protein</topology>
    </subcellularLocation>
</comment>
<dbReference type="InterPro" id="IPR010989">
    <property type="entry name" value="SNARE"/>
</dbReference>
<evidence type="ECO:0000313" key="12">
    <source>
        <dbReference type="Proteomes" id="UP001642406"/>
    </source>
</evidence>
<dbReference type="SUPFAM" id="SSF47661">
    <property type="entry name" value="t-snare proteins"/>
    <property type="match status" value="1"/>
</dbReference>
<feature type="region of interest" description="Disordered" evidence="8">
    <location>
        <begin position="217"/>
        <end position="266"/>
    </location>
</feature>
<evidence type="ECO:0000256" key="5">
    <source>
        <dbReference type="ARBA" id="ARBA00022989"/>
    </source>
</evidence>
<feature type="compositionally biased region" description="Polar residues" evidence="8">
    <location>
        <begin position="217"/>
        <end position="228"/>
    </location>
</feature>
<dbReference type="CDD" id="cd15844">
    <property type="entry name" value="SNARE_syntaxin5"/>
    <property type="match status" value="1"/>
</dbReference>
<dbReference type="EMBL" id="CAWUHC010000025">
    <property type="protein sequence ID" value="CAK7218822.1"/>
    <property type="molecule type" value="Genomic_DNA"/>
</dbReference>
<evidence type="ECO:0000313" key="11">
    <source>
        <dbReference type="EMBL" id="CAK7218822.1"/>
    </source>
</evidence>
<dbReference type="InterPro" id="IPR000727">
    <property type="entry name" value="T_SNARE_dom"/>
</dbReference>
<sequence length="380" mass="41402">MAVQRIQDRTVEFQAVVQQAARRQAQAKGGAGATAQKKRSMMMLGNSNNDTQRQQQLQQQQQPLLSADGYSEGGAMAGLRPMSSRSEFARRAAEIGRGISSTMAKLERLAILAKRKSMFDDKATEVNELTFVVKQNLASLNQQISGLQALTRQQKGKNEEGEHRKNVVFMLQDRLSGVSVNFKEVLEVRTKNLQSKRARTDNFISQVSQTVQQQHGVSLHQQSASPLYTASTSGSAAATGGRNTPTLRNGASGPPDLLSGGGGTGGLLSLNPASDQQLVLMEEAQPDNTYIQQRGEAIEAIESTIAELGSIFGQLASMVSEQSEMIERIDANTESVVDNVEGAQKELLKYWGRVSGNRWLIAKMFGVLMIFFLLWVLIAG</sequence>
<dbReference type="Pfam" id="PF11416">
    <property type="entry name" value="Syntaxin-5_N"/>
    <property type="match status" value="1"/>
</dbReference>
<dbReference type="PANTHER" id="PTHR19957">
    <property type="entry name" value="SYNTAXIN"/>
    <property type="match status" value="1"/>
</dbReference>
<evidence type="ECO:0000256" key="1">
    <source>
        <dbReference type="ARBA" id="ARBA00004211"/>
    </source>
</evidence>
<keyword evidence="6" id="KW-0175">Coiled coil</keyword>
<keyword evidence="7 9" id="KW-0472">Membrane</keyword>
<dbReference type="Gene3D" id="1.20.58.70">
    <property type="match status" value="1"/>
</dbReference>
<gene>
    <name evidence="11" type="primary">sed5</name>
    <name evidence="11" type="ORF">SBRCBS47491_003635</name>
</gene>
<protein>
    <submittedName>
        <fullName evidence="11">Integral membrane protein SED5</fullName>
    </submittedName>
</protein>
<dbReference type="Proteomes" id="UP001642406">
    <property type="component" value="Unassembled WGS sequence"/>
</dbReference>
<evidence type="ECO:0000256" key="9">
    <source>
        <dbReference type="SAM" id="Phobius"/>
    </source>
</evidence>
<proteinExistence type="inferred from homology"/>
<evidence type="ECO:0000256" key="2">
    <source>
        <dbReference type="ARBA" id="ARBA00009063"/>
    </source>
</evidence>
<dbReference type="Pfam" id="PF05739">
    <property type="entry name" value="SNARE"/>
    <property type="match status" value="1"/>
</dbReference>